<organism evidence="1 2">
    <name type="scientific">Lutibacter aestuarii</name>
    <dbReference type="NCBI Taxonomy" id="861111"/>
    <lineage>
        <taxon>Bacteria</taxon>
        <taxon>Pseudomonadati</taxon>
        <taxon>Bacteroidota</taxon>
        <taxon>Flavobacteriia</taxon>
        <taxon>Flavobacteriales</taxon>
        <taxon>Flavobacteriaceae</taxon>
        <taxon>Lutibacter</taxon>
    </lineage>
</organism>
<evidence type="ECO:0000313" key="2">
    <source>
        <dbReference type="Proteomes" id="UP001597032"/>
    </source>
</evidence>
<keyword evidence="2" id="KW-1185">Reference proteome</keyword>
<dbReference type="Proteomes" id="UP001597032">
    <property type="component" value="Unassembled WGS sequence"/>
</dbReference>
<evidence type="ECO:0008006" key="3">
    <source>
        <dbReference type="Google" id="ProtNLM"/>
    </source>
</evidence>
<proteinExistence type="predicted"/>
<dbReference type="SUPFAM" id="SSF53756">
    <property type="entry name" value="UDP-Glycosyltransferase/glycogen phosphorylase"/>
    <property type="match status" value="1"/>
</dbReference>
<accession>A0ABW2Z5R9</accession>
<comment type="caution">
    <text evidence="1">The sequence shown here is derived from an EMBL/GenBank/DDBJ whole genome shotgun (WGS) entry which is preliminary data.</text>
</comment>
<protein>
    <recommendedName>
        <fullName evidence="3">Diacylglycerol glucosyltransferase N-terminal domain-containing protein</fullName>
    </recommendedName>
</protein>
<name>A0ABW2Z5R9_9FLAO</name>
<evidence type="ECO:0000313" key="1">
    <source>
        <dbReference type="EMBL" id="MFD0762131.1"/>
    </source>
</evidence>
<gene>
    <name evidence="1" type="ORF">ACFQZW_08560</name>
</gene>
<reference evidence="2" key="1">
    <citation type="journal article" date="2019" name="Int. J. Syst. Evol. Microbiol.">
        <title>The Global Catalogue of Microorganisms (GCM) 10K type strain sequencing project: providing services to taxonomists for standard genome sequencing and annotation.</title>
        <authorList>
            <consortium name="The Broad Institute Genomics Platform"/>
            <consortium name="The Broad Institute Genome Sequencing Center for Infectious Disease"/>
            <person name="Wu L."/>
            <person name="Ma J."/>
        </authorList>
    </citation>
    <scope>NUCLEOTIDE SEQUENCE [LARGE SCALE GENOMIC DNA]</scope>
    <source>
        <strain evidence="2">CCUG 60022</strain>
    </source>
</reference>
<dbReference type="RefSeq" id="WP_386782395.1">
    <property type="nucleotide sequence ID" value="NZ_JBHTIC010000008.1"/>
</dbReference>
<dbReference type="EMBL" id="JBHTIC010000008">
    <property type="protein sequence ID" value="MFD0762131.1"/>
    <property type="molecule type" value="Genomic_DNA"/>
</dbReference>
<sequence>MKKVCIVIPDGTGIRNYLYSNLMKHLFKNKCEIVLLHNISSKAIAEIKKVHKQPFEVYKLPNYKETAFQKFLRETVCYARLVYYKKLVNNATLLNAWKPNTKSIAKKMFYKLVQFLGKLVSNKYSWVVSLEKIQLQLVLHKSTTLQKELLKQIQPDVIFSTHQRAMNALPLILAAHQLGIETVGAIFSWDNLPKARLTVKTDSYVVWSTYMKKELQLYYPEIDTKAITITGTPQFEFYFNKKFILPKKYFYEKYALDFSKKILCFSGDDVRTSPFDPVYLNDLASAIEKENLPYQIVLRRAPVDVSGRFKEVVLKYPSIIKEIAPLWNFDANNRTNWQIIYPTFKDVELLVSTVYYADAVVNVGSTMAHDFAMFGKPAIYLNYNSIVSKEWNIETIYQFQHFRSMQGLNPVLWLDAKKEIKKVLNCVFESPKLEQKAWLNLIAEHQKTASTRIAKKLISCT</sequence>